<keyword evidence="3 8" id="KW-0479">Metal-binding</keyword>
<dbReference type="CDD" id="cd02503">
    <property type="entry name" value="MobA"/>
    <property type="match status" value="1"/>
</dbReference>
<reference evidence="11" key="1">
    <citation type="submission" date="2017-08" db="EMBL/GenBank/DDBJ databases">
        <authorList>
            <person name="Varghese N."/>
            <person name="Submissions S."/>
        </authorList>
    </citation>
    <scope>NUCLEOTIDE SEQUENCE [LARGE SCALE GENOMIC DNA]</scope>
    <source>
        <strain evidence="11">JA276</strain>
    </source>
</reference>
<comment type="caution">
    <text evidence="8">Lacks conserved residue(s) required for the propagation of feature annotation.</text>
</comment>
<feature type="binding site" evidence="8">
    <location>
        <position position="100"/>
    </location>
    <ligand>
        <name>Mg(2+)</name>
        <dbReference type="ChEBI" id="CHEBI:18420"/>
    </ligand>
</feature>
<dbReference type="GO" id="GO:1902758">
    <property type="term" value="P:bis(molybdopterin guanine dinucleotide)molybdenum biosynthetic process"/>
    <property type="evidence" value="ECO:0007669"/>
    <property type="project" value="TreeGrafter"/>
</dbReference>
<dbReference type="EMBL" id="OBMT01000014">
    <property type="protein sequence ID" value="SOC16179.1"/>
    <property type="molecule type" value="Genomic_DNA"/>
</dbReference>
<feature type="binding site" evidence="8">
    <location>
        <position position="100"/>
    </location>
    <ligand>
        <name>GTP</name>
        <dbReference type="ChEBI" id="CHEBI:37565"/>
    </ligand>
</feature>
<feature type="binding site" evidence="8">
    <location>
        <begin position="8"/>
        <end position="10"/>
    </location>
    <ligand>
        <name>GTP</name>
        <dbReference type="ChEBI" id="CHEBI:37565"/>
    </ligand>
</feature>
<protein>
    <recommendedName>
        <fullName evidence="8">Molybdenum cofactor guanylyltransferase</fullName>
        <shortName evidence="8">MoCo guanylyltransferase</shortName>
        <ecNumber evidence="8">2.7.7.77</ecNumber>
    </recommendedName>
    <alternativeName>
        <fullName evidence="8">GTP:molybdopterin guanylyltransferase</fullName>
    </alternativeName>
    <alternativeName>
        <fullName evidence="8">Mo-MPT guanylyltransferase</fullName>
    </alternativeName>
    <alternativeName>
        <fullName evidence="8">Molybdopterin guanylyltransferase</fullName>
    </alternativeName>
    <alternativeName>
        <fullName evidence="8">Molybdopterin-guanine dinucleotide synthase</fullName>
        <shortName evidence="8">MGD synthase</shortName>
    </alternativeName>
</protein>
<dbReference type="EC" id="2.7.7.77" evidence="8"/>
<gene>
    <name evidence="8" type="primary">mobA</name>
    <name evidence="10" type="ORF">SAMN05877831_11433</name>
</gene>
<comment type="catalytic activity">
    <reaction evidence="8">
        <text>Mo-molybdopterin + GTP + H(+) = Mo-molybdopterin guanine dinucleotide + diphosphate</text>
        <dbReference type="Rhea" id="RHEA:34243"/>
        <dbReference type="ChEBI" id="CHEBI:15378"/>
        <dbReference type="ChEBI" id="CHEBI:33019"/>
        <dbReference type="ChEBI" id="CHEBI:37565"/>
        <dbReference type="ChEBI" id="CHEBI:71302"/>
        <dbReference type="ChEBI" id="CHEBI:71310"/>
        <dbReference type="EC" id="2.7.7.77"/>
    </reaction>
</comment>
<keyword evidence="1 8" id="KW-0963">Cytoplasm</keyword>
<feature type="binding site" evidence="8">
    <location>
        <position position="66"/>
    </location>
    <ligand>
        <name>GTP</name>
        <dbReference type="ChEBI" id="CHEBI:37565"/>
    </ligand>
</feature>
<dbReference type="GO" id="GO:0005525">
    <property type="term" value="F:GTP binding"/>
    <property type="evidence" value="ECO:0007669"/>
    <property type="project" value="UniProtKB-UniRule"/>
</dbReference>
<dbReference type="HAMAP" id="MF_00316">
    <property type="entry name" value="MobA"/>
    <property type="match status" value="1"/>
</dbReference>
<evidence type="ECO:0000256" key="5">
    <source>
        <dbReference type="ARBA" id="ARBA00022842"/>
    </source>
</evidence>
<dbReference type="SUPFAM" id="SSF53448">
    <property type="entry name" value="Nucleotide-diphospho-sugar transferases"/>
    <property type="match status" value="1"/>
</dbReference>
<dbReference type="InterPro" id="IPR013482">
    <property type="entry name" value="Molybde_CF_guanTrfase"/>
</dbReference>
<evidence type="ECO:0000256" key="4">
    <source>
        <dbReference type="ARBA" id="ARBA00022741"/>
    </source>
</evidence>
<dbReference type="PANTHER" id="PTHR19136:SF81">
    <property type="entry name" value="MOLYBDENUM COFACTOR GUANYLYLTRANSFERASE"/>
    <property type="match status" value="1"/>
</dbReference>
<keyword evidence="11" id="KW-1185">Reference proteome</keyword>
<keyword evidence="4 8" id="KW-0547">Nucleotide-binding</keyword>
<proteinExistence type="inferred from homology"/>
<keyword evidence="7 8" id="KW-0501">Molybdenum cofactor biosynthesis</keyword>
<dbReference type="Proteomes" id="UP000219111">
    <property type="component" value="Unassembled WGS sequence"/>
</dbReference>
<name>A0A285T498_9RHOB</name>
<dbReference type="OrthoDB" id="9788394at2"/>
<evidence type="ECO:0000259" key="9">
    <source>
        <dbReference type="Pfam" id="PF12804"/>
    </source>
</evidence>
<keyword evidence="5 8" id="KW-0460">Magnesium</keyword>
<evidence type="ECO:0000256" key="8">
    <source>
        <dbReference type="HAMAP-Rule" id="MF_00316"/>
    </source>
</evidence>
<evidence type="ECO:0000256" key="1">
    <source>
        <dbReference type="ARBA" id="ARBA00022490"/>
    </source>
</evidence>
<dbReference type="PANTHER" id="PTHR19136">
    <property type="entry name" value="MOLYBDENUM COFACTOR GUANYLYLTRANSFERASE"/>
    <property type="match status" value="1"/>
</dbReference>
<comment type="subunit">
    <text evidence="8">Monomer.</text>
</comment>
<keyword evidence="10" id="KW-0548">Nucleotidyltransferase</keyword>
<evidence type="ECO:0000313" key="11">
    <source>
        <dbReference type="Proteomes" id="UP000219111"/>
    </source>
</evidence>
<keyword evidence="2 8" id="KW-0808">Transferase</keyword>
<dbReference type="GO" id="GO:0046872">
    <property type="term" value="F:metal ion binding"/>
    <property type="evidence" value="ECO:0007669"/>
    <property type="project" value="UniProtKB-KW"/>
</dbReference>
<dbReference type="InterPro" id="IPR025877">
    <property type="entry name" value="MobA-like_NTP_Trfase"/>
</dbReference>
<evidence type="ECO:0000256" key="2">
    <source>
        <dbReference type="ARBA" id="ARBA00022679"/>
    </source>
</evidence>
<evidence type="ECO:0000313" key="10">
    <source>
        <dbReference type="EMBL" id="SOC16179.1"/>
    </source>
</evidence>
<dbReference type="GO" id="GO:0005737">
    <property type="term" value="C:cytoplasm"/>
    <property type="evidence" value="ECO:0007669"/>
    <property type="project" value="UniProtKB-SubCell"/>
</dbReference>
<dbReference type="NCBIfam" id="TIGR02665">
    <property type="entry name" value="molyb_mobA"/>
    <property type="match status" value="1"/>
</dbReference>
<dbReference type="Pfam" id="PF12804">
    <property type="entry name" value="NTP_transf_3"/>
    <property type="match status" value="1"/>
</dbReference>
<dbReference type="Gene3D" id="3.90.550.10">
    <property type="entry name" value="Spore Coat Polysaccharide Biosynthesis Protein SpsA, Chain A"/>
    <property type="match status" value="1"/>
</dbReference>
<dbReference type="InterPro" id="IPR029044">
    <property type="entry name" value="Nucleotide-diphossugar_trans"/>
</dbReference>
<comment type="subcellular location">
    <subcellularLocation>
        <location evidence="8">Cytoplasm</location>
    </subcellularLocation>
</comment>
<comment type="domain">
    <text evidence="8">The N-terminal domain determines nucleotide recognition and specific binding, while the C-terminal domain determines the specific binding to the target protein.</text>
</comment>
<comment type="similarity">
    <text evidence="8">Belongs to the MobA family.</text>
</comment>
<comment type="cofactor">
    <cofactor evidence="8">
        <name>Mg(2+)</name>
        <dbReference type="ChEBI" id="CHEBI:18420"/>
    </cofactor>
</comment>
<evidence type="ECO:0000256" key="7">
    <source>
        <dbReference type="ARBA" id="ARBA00023150"/>
    </source>
</evidence>
<dbReference type="AlphaFoldDB" id="A0A285T498"/>
<evidence type="ECO:0000256" key="3">
    <source>
        <dbReference type="ARBA" id="ARBA00022723"/>
    </source>
</evidence>
<dbReference type="RefSeq" id="WP_097071000.1">
    <property type="nucleotide sequence ID" value="NZ_OBMT01000014.1"/>
</dbReference>
<feature type="domain" description="MobA-like NTP transferase" evidence="9">
    <location>
        <begin position="5"/>
        <end position="159"/>
    </location>
</feature>
<feature type="binding site" evidence="8">
    <location>
        <position position="20"/>
    </location>
    <ligand>
        <name>GTP</name>
        <dbReference type="ChEBI" id="CHEBI:37565"/>
    </ligand>
</feature>
<keyword evidence="6 8" id="KW-0342">GTP-binding</keyword>
<evidence type="ECO:0000256" key="6">
    <source>
        <dbReference type="ARBA" id="ARBA00023134"/>
    </source>
</evidence>
<dbReference type="GO" id="GO:0061603">
    <property type="term" value="F:molybdenum cofactor guanylyltransferase activity"/>
    <property type="evidence" value="ECO:0007669"/>
    <property type="project" value="UniProtKB-EC"/>
</dbReference>
<sequence length="195" mass="19709">MHVAGLILAGGQARRMGAEKAFVPLAGQPLVALVAARLAPQVAVLALSANGDPRRFAALDLPVLPDPEAERGEGPMAGVRAGLRWAAGAGAGALVTVAVDTPFLPADLVARLVQGAAGGAAHAQSGGRGHYTAALWPVADLARHDALFASGERRMRPYLAGAVAVEFDAKPDPFANLNSPEDLAAAEAYLAGGAQ</sequence>
<comment type="function">
    <text evidence="8">Transfers a GMP moiety from GTP to Mo-molybdopterin (Mo-MPT) cofactor (Moco or molybdenum cofactor) to form Mo-molybdopterin guanine dinucleotide (Mo-MGD) cofactor.</text>
</comment>
<organism evidence="10 11">
    <name type="scientific">Rhodobacter maris</name>
    <dbReference type="NCBI Taxonomy" id="446682"/>
    <lineage>
        <taxon>Bacteria</taxon>
        <taxon>Pseudomonadati</taxon>
        <taxon>Pseudomonadota</taxon>
        <taxon>Alphaproteobacteria</taxon>
        <taxon>Rhodobacterales</taxon>
        <taxon>Rhodobacter group</taxon>
        <taxon>Rhodobacter</taxon>
    </lineage>
</organism>
<accession>A0A285T498</accession>